<dbReference type="RefSeq" id="WP_007956756.1">
    <property type="nucleotide sequence ID" value="NZ_CP010978.1"/>
</dbReference>
<gene>
    <name evidence="3" type="ORF">JBW_01392</name>
</gene>
<dbReference type="GO" id="GO:0003989">
    <property type="term" value="F:acetyl-CoA carboxylase activity"/>
    <property type="evidence" value="ECO:0007669"/>
    <property type="project" value="TreeGrafter"/>
</dbReference>
<dbReference type="Proteomes" id="UP000005361">
    <property type="component" value="Chromosome"/>
</dbReference>
<proteinExistence type="predicted"/>
<name>I8TYD3_9FIRM</name>
<evidence type="ECO:0000256" key="1">
    <source>
        <dbReference type="ARBA" id="ARBA00022679"/>
    </source>
</evidence>
<dbReference type="SUPFAM" id="SSF52096">
    <property type="entry name" value="ClpP/crotonase"/>
    <property type="match status" value="1"/>
</dbReference>
<dbReference type="PROSITE" id="PS50980">
    <property type="entry name" value="COA_CT_NTER"/>
    <property type="match status" value="1"/>
</dbReference>
<reference evidence="3 4" key="1">
    <citation type="journal article" date="2015" name="Genome Announc.">
        <title>Complete Genome Sequence of Pelosinus fermentans JBW45, a Member of a Remarkably Competitive Group of Negativicutes in the Firmicutes Phylum.</title>
        <authorList>
            <person name="De Leon K.B."/>
            <person name="Utturkar S.M."/>
            <person name="Camilleri L.B."/>
            <person name="Elias D.A."/>
            <person name="Arkin A.P."/>
            <person name="Fields M.W."/>
            <person name="Brown S.D."/>
            <person name="Wall J.D."/>
        </authorList>
    </citation>
    <scope>NUCLEOTIDE SEQUENCE [LARGE SCALE GENOMIC DNA]</scope>
    <source>
        <strain evidence="3 4">JBW45</strain>
    </source>
</reference>
<reference evidence="4" key="2">
    <citation type="submission" date="2015-02" db="EMBL/GenBank/DDBJ databases">
        <title>Complete Genome Sequence of Pelosinus fermentans JBW45.</title>
        <authorList>
            <person name="De Leon K.B."/>
            <person name="Utturkar S.M."/>
            <person name="Camilleri L.B."/>
            <person name="Arkin A.P."/>
            <person name="Fields M.W."/>
            <person name="Brown S.D."/>
            <person name="Wall J.D."/>
        </authorList>
    </citation>
    <scope>NUCLEOTIDE SEQUENCE [LARGE SCALE GENOMIC DNA]</scope>
    <source>
        <strain evidence="4">JBW45</strain>
    </source>
</reference>
<dbReference type="PANTHER" id="PTHR42995">
    <property type="entry name" value="ACETYL-COENZYME A CARBOXYLASE CARBOXYL TRANSFERASE SUBUNIT BETA, CHLOROPLASTIC"/>
    <property type="match status" value="1"/>
</dbReference>
<dbReference type="KEGG" id="pft:JBW_01392"/>
<dbReference type="GO" id="GO:0016831">
    <property type="term" value="F:carboxy-lyase activity"/>
    <property type="evidence" value="ECO:0007669"/>
    <property type="project" value="InterPro"/>
</dbReference>
<feature type="domain" description="CoA carboxyltransferase N-terminal" evidence="2">
    <location>
        <begin position="1"/>
        <end position="257"/>
    </location>
</feature>
<dbReference type="InterPro" id="IPR011762">
    <property type="entry name" value="COA_CT_N"/>
</dbReference>
<organism evidence="3 4">
    <name type="scientific">Pelosinus fermentans JBW45</name>
    <dbReference type="NCBI Taxonomy" id="1192197"/>
    <lineage>
        <taxon>Bacteria</taxon>
        <taxon>Bacillati</taxon>
        <taxon>Bacillota</taxon>
        <taxon>Negativicutes</taxon>
        <taxon>Selenomonadales</taxon>
        <taxon>Sporomusaceae</taxon>
        <taxon>Pelosinus</taxon>
    </lineage>
</organism>
<evidence type="ECO:0000313" key="3">
    <source>
        <dbReference type="EMBL" id="AJQ26744.1"/>
    </source>
</evidence>
<evidence type="ECO:0000259" key="2">
    <source>
        <dbReference type="PROSITE" id="PS50980"/>
    </source>
</evidence>
<keyword evidence="1" id="KW-0808">Transferase</keyword>
<dbReference type="InterPro" id="IPR029045">
    <property type="entry name" value="ClpP/crotonase-like_dom_sf"/>
</dbReference>
<dbReference type="Gene3D" id="3.90.226.10">
    <property type="entry name" value="2-enoyl-CoA Hydratase, Chain A, domain 1"/>
    <property type="match status" value="1"/>
</dbReference>
<dbReference type="Pfam" id="PF01039">
    <property type="entry name" value="Carboxyl_trans"/>
    <property type="match status" value="1"/>
</dbReference>
<dbReference type="AlphaFoldDB" id="I8TYD3"/>
<accession>I8TYD3</accession>
<protein>
    <submittedName>
        <fullName evidence="3">Malonate decarboxylase, beta subunit</fullName>
    </submittedName>
</protein>
<dbReference type="STRING" id="1192197.JBW_01392"/>
<evidence type="ECO:0000313" key="4">
    <source>
        <dbReference type="Proteomes" id="UP000005361"/>
    </source>
</evidence>
<dbReference type="HOGENOM" id="CLU_058025_0_0_9"/>
<dbReference type="EMBL" id="CP010978">
    <property type="protein sequence ID" value="AJQ26744.1"/>
    <property type="molecule type" value="Genomic_DNA"/>
</dbReference>
<sequence length="327" mass="35592">MSVWNQLQKNSFLESSARQRANGIVDNGTFTELLGPRDRVSSPHLPVLGEAVAFDDGIVTGVGLIGKRPVFVISQEGRFIGGSVGEVGGGKMVATLKLAIGAYHQIKEKYPTSYQGRLPAVVISFETGGVRLHESNAGLLAHAEVMDQFQDARGKIPVISLIGSKIGCFGGMGFVGAATDLIIMSEQGRLGLTGPEVIEQEMGKDEFDASNKALVYRTTGGKHKYIMQDCNFLVEDSIEAFRTQLAEVLTLSMESIEEMRRVGSQKLVEEQLELVKLAVELDPRDSMDVWKYFGNESPAILPELSLTDFLKQAKRRVRKVEGGSVNG</sequence>
<dbReference type="GO" id="GO:0006633">
    <property type="term" value="P:fatty acid biosynthetic process"/>
    <property type="evidence" value="ECO:0007669"/>
    <property type="project" value="TreeGrafter"/>
</dbReference>
<dbReference type="InterPro" id="IPR017556">
    <property type="entry name" value="Malonate_beta"/>
</dbReference>
<dbReference type="InterPro" id="IPR034733">
    <property type="entry name" value="AcCoA_carboxyl_beta"/>
</dbReference>
<dbReference type="GO" id="GO:2001295">
    <property type="term" value="P:malonyl-CoA biosynthetic process"/>
    <property type="evidence" value="ECO:0007669"/>
    <property type="project" value="TreeGrafter"/>
</dbReference>
<dbReference type="PANTHER" id="PTHR42995:SF1">
    <property type="entry name" value="MALONATE DECARBOXYLASE BETA SUBUNIT"/>
    <property type="match status" value="1"/>
</dbReference>
<dbReference type="NCBIfam" id="NF005530">
    <property type="entry name" value="PRK07189.1"/>
    <property type="match status" value="1"/>
</dbReference>
<dbReference type="GO" id="GO:0005975">
    <property type="term" value="P:carbohydrate metabolic process"/>
    <property type="evidence" value="ECO:0007669"/>
    <property type="project" value="InterPro"/>
</dbReference>
<dbReference type="OrthoDB" id="5502755at2"/>
<dbReference type="NCBIfam" id="TIGR03133">
    <property type="entry name" value="malonate_beta"/>
    <property type="match status" value="1"/>
</dbReference>
<dbReference type="GO" id="GO:0016740">
    <property type="term" value="F:transferase activity"/>
    <property type="evidence" value="ECO:0007669"/>
    <property type="project" value="UniProtKB-KW"/>
</dbReference>